<dbReference type="InterPro" id="IPR014027">
    <property type="entry name" value="UDP-Glc/GDP-Man_DH_C"/>
</dbReference>
<dbReference type="Proteomes" id="UP000198535">
    <property type="component" value="Unassembled WGS sequence"/>
</dbReference>
<dbReference type="SUPFAM" id="SSF48179">
    <property type="entry name" value="6-phosphogluconate dehydrogenase C-terminal domain-like"/>
    <property type="match status" value="1"/>
</dbReference>
<dbReference type="InterPro" id="IPR036291">
    <property type="entry name" value="NAD(P)-bd_dom_sf"/>
</dbReference>
<feature type="domain" description="UDP-glucose/GDP-mannose dehydrogenase C-terminal" evidence="8">
    <location>
        <begin position="326"/>
        <end position="426"/>
    </location>
</feature>
<dbReference type="EC" id="1.1.1.336" evidence="1"/>
<keyword evidence="3" id="KW-0560">Oxidoreductase</keyword>
<evidence type="ECO:0000256" key="3">
    <source>
        <dbReference type="ARBA" id="ARBA00023002"/>
    </source>
</evidence>
<dbReference type="Pfam" id="PF03721">
    <property type="entry name" value="UDPG_MGDP_dh_N"/>
    <property type="match status" value="1"/>
</dbReference>
<dbReference type="Pfam" id="PF03720">
    <property type="entry name" value="UDPG_MGDP_dh_C"/>
    <property type="match status" value="1"/>
</dbReference>
<dbReference type="InterPro" id="IPR017476">
    <property type="entry name" value="UDP-Glc/GDP-Man"/>
</dbReference>
<keyword evidence="10" id="KW-1185">Reference proteome</keyword>
<dbReference type="InterPro" id="IPR028359">
    <property type="entry name" value="UDP_ManNAc/GlcNAc_DH"/>
</dbReference>
<dbReference type="InterPro" id="IPR036220">
    <property type="entry name" value="UDP-Glc/GDP-Man_DH_C_sf"/>
</dbReference>
<dbReference type="SUPFAM" id="SSF52413">
    <property type="entry name" value="UDP-glucose/GDP-mannose dehydrogenase C-terminal domain"/>
    <property type="match status" value="1"/>
</dbReference>
<dbReference type="PIRSF" id="PIRSF500136">
    <property type="entry name" value="UDP_ManNAc_DH"/>
    <property type="match status" value="1"/>
</dbReference>
<reference evidence="10" key="1">
    <citation type="submission" date="2016-10" db="EMBL/GenBank/DDBJ databases">
        <authorList>
            <person name="Varghese N."/>
            <person name="Submissions S."/>
        </authorList>
    </citation>
    <scope>NUCLEOTIDE SEQUENCE [LARGE SCALE GENOMIC DNA]</scope>
    <source>
        <strain evidence="10">Mob M</strain>
    </source>
</reference>
<evidence type="ECO:0000256" key="1">
    <source>
        <dbReference type="ARBA" id="ARBA00012935"/>
    </source>
</evidence>
<evidence type="ECO:0000259" key="8">
    <source>
        <dbReference type="SMART" id="SM00984"/>
    </source>
</evidence>
<dbReference type="SUPFAM" id="SSF51735">
    <property type="entry name" value="NAD(P)-binding Rossmann-fold domains"/>
    <property type="match status" value="1"/>
</dbReference>
<comment type="similarity">
    <text evidence="7">Belongs to the UDP-glucose/GDP-mannose dehydrogenase family.</text>
</comment>
<dbReference type="GO" id="GO:0051287">
    <property type="term" value="F:NAD binding"/>
    <property type="evidence" value="ECO:0007669"/>
    <property type="project" value="InterPro"/>
</dbReference>
<evidence type="ECO:0000256" key="5">
    <source>
        <dbReference type="ARBA" id="ARBA00030172"/>
    </source>
</evidence>
<organism evidence="9 10">
    <name type="scientific">Methanolobus profundi</name>
    <dbReference type="NCBI Taxonomy" id="487685"/>
    <lineage>
        <taxon>Archaea</taxon>
        <taxon>Methanobacteriati</taxon>
        <taxon>Methanobacteriota</taxon>
        <taxon>Stenosarchaea group</taxon>
        <taxon>Methanomicrobia</taxon>
        <taxon>Methanosarcinales</taxon>
        <taxon>Methanosarcinaceae</taxon>
        <taxon>Methanolobus</taxon>
    </lineage>
</organism>
<evidence type="ECO:0000256" key="6">
    <source>
        <dbReference type="ARBA" id="ARBA00049130"/>
    </source>
</evidence>
<dbReference type="STRING" id="487685.SAMN04488696_1614"/>
<keyword evidence="4" id="KW-0520">NAD</keyword>
<dbReference type="PIRSF" id="PIRSF000124">
    <property type="entry name" value="UDPglc_GDPman_dh"/>
    <property type="match status" value="1"/>
</dbReference>
<sequence>MNKFNTIIEDCSACVGIMGLGYVGLPLAIEFSKKFDVIGYDVNQSAIDQLMSGKSYIQDVPDSIVASKLNKSFYPTTNHEKLAKCDFIIICVPTPLTLENEPNLAYVKSACETIVKTLRKGQFIILESTTYPGTTEDVVLPILESTGLKVIDDFCLAYSPERIDPGNANYTVSNTAKVVGGITEECTEIASKLYGSIIEQIVPVQDARTAEAVKIVENIFRNVNIALVNELALIFERMDIDTWEVIDAAATKPYGFMPFYPGPGIGGHCIPLDPFYMSYKAKKFGLIPRFIETSGEINNFMRIHTINLVEKGLKQVDKKIYGSTVAVMGLAYKKDIADTRESPAKKIIEELVNLGAKVRVYDPYTSEIKTNAGVFISENTIEDTLNEVDCAIFVTDHSKFRVMNLQEIVDVMKHPVVIDCKNLFSNTDKLVYFGIGKACSFVDNK</sequence>
<dbReference type="GO" id="GO:0089714">
    <property type="term" value="F:UDP-N-acetyl-D-mannosamine dehydrogenase activity"/>
    <property type="evidence" value="ECO:0007669"/>
    <property type="project" value="UniProtKB-EC"/>
</dbReference>
<dbReference type="Pfam" id="PF00984">
    <property type="entry name" value="UDPG_MGDP_dh"/>
    <property type="match status" value="1"/>
</dbReference>
<evidence type="ECO:0000313" key="10">
    <source>
        <dbReference type="Proteomes" id="UP000198535"/>
    </source>
</evidence>
<gene>
    <name evidence="9" type="ORF">SAMN04488696_1614</name>
</gene>
<dbReference type="Gene3D" id="3.40.50.720">
    <property type="entry name" value="NAD(P)-binding Rossmann-like Domain"/>
    <property type="match status" value="2"/>
</dbReference>
<dbReference type="AlphaFoldDB" id="A0A1I4RVR6"/>
<dbReference type="GO" id="GO:0016628">
    <property type="term" value="F:oxidoreductase activity, acting on the CH-CH group of donors, NAD or NADP as acceptor"/>
    <property type="evidence" value="ECO:0007669"/>
    <property type="project" value="InterPro"/>
</dbReference>
<comment type="catalytic activity">
    <reaction evidence="6">
        <text>UDP-N-acetyl-alpha-D-mannosamine + 2 NAD(+) + H2O = UDP-N-acetyl-alpha-D-mannosaminouronate + 2 NADH + 3 H(+)</text>
        <dbReference type="Rhea" id="RHEA:25780"/>
        <dbReference type="ChEBI" id="CHEBI:15377"/>
        <dbReference type="ChEBI" id="CHEBI:15378"/>
        <dbReference type="ChEBI" id="CHEBI:57540"/>
        <dbReference type="ChEBI" id="CHEBI:57945"/>
        <dbReference type="ChEBI" id="CHEBI:68623"/>
        <dbReference type="ChEBI" id="CHEBI:70731"/>
        <dbReference type="EC" id="1.1.1.336"/>
    </reaction>
</comment>
<name>A0A1I4RVR6_9EURY</name>
<dbReference type="PANTHER" id="PTHR43491">
    <property type="entry name" value="UDP-N-ACETYL-D-MANNOSAMINE DEHYDROGENASE"/>
    <property type="match status" value="1"/>
</dbReference>
<dbReference type="NCBIfam" id="TIGR03026">
    <property type="entry name" value="NDP-sugDHase"/>
    <property type="match status" value="1"/>
</dbReference>
<accession>A0A1I4RVR6</accession>
<dbReference type="InterPro" id="IPR008927">
    <property type="entry name" value="6-PGluconate_DH-like_C_sf"/>
</dbReference>
<protein>
    <recommendedName>
        <fullName evidence="2">UDP-N-acetyl-D-mannosamine dehydrogenase</fullName>
        <ecNumber evidence="1">1.1.1.336</ecNumber>
    </recommendedName>
    <alternativeName>
        <fullName evidence="5">UDP-ManNAc 6-dehydrogenase</fullName>
    </alternativeName>
</protein>
<evidence type="ECO:0000256" key="4">
    <source>
        <dbReference type="ARBA" id="ARBA00023027"/>
    </source>
</evidence>
<dbReference type="EMBL" id="FOUJ01000003">
    <property type="protein sequence ID" value="SFM56345.1"/>
    <property type="molecule type" value="Genomic_DNA"/>
</dbReference>
<dbReference type="InterPro" id="IPR001732">
    <property type="entry name" value="UDP-Glc/GDP-Man_DH_N"/>
</dbReference>
<evidence type="ECO:0000256" key="2">
    <source>
        <dbReference type="ARBA" id="ARBA00016796"/>
    </source>
</evidence>
<dbReference type="GO" id="GO:0000271">
    <property type="term" value="P:polysaccharide biosynthetic process"/>
    <property type="evidence" value="ECO:0007669"/>
    <property type="project" value="InterPro"/>
</dbReference>
<evidence type="ECO:0000313" key="9">
    <source>
        <dbReference type="EMBL" id="SFM56345.1"/>
    </source>
</evidence>
<evidence type="ECO:0000256" key="7">
    <source>
        <dbReference type="PIRNR" id="PIRNR000124"/>
    </source>
</evidence>
<dbReference type="SMART" id="SM00984">
    <property type="entry name" value="UDPG_MGDP_dh_C"/>
    <property type="match status" value="1"/>
</dbReference>
<dbReference type="PANTHER" id="PTHR43491:SF1">
    <property type="entry name" value="UDP-N-ACETYL-D-MANNOSAMINE DEHYDROGENASE"/>
    <property type="match status" value="1"/>
</dbReference>
<proteinExistence type="inferred from homology"/>
<dbReference type="InterPro" id="IPR014026">
    <property type="entry name" value="UDP-Glc/GDP-Man_DH_dimer"/>
</dbReference>